<gene>
    <name evidence="8" type="ORF">J4573_25635</name>
</gene>
<dbReference type="Pfam" id="PF00069">
    <property type="entry name" value="Pkinase"/>
    <property type="match status" value="1"/>
</dbReference>
<feature type="compositionally biased region" description="Low complexity" evidence="5">
    <location>
        <begin position="374"/>
        <end position="400"/>
    </location>
</feature>
<keyword evidence="9" id="KW-1185">Reference proteome</keyword>
<dbReference type="InterPro" id="IPR000719">
    <property type="entry name" value="Prot_kinase_dom"/>
</dbReference>
<evidence type="ECO:0000256" key="6">
    <source>
        <dbReference type="SAM" id="Phobius"/>
    </source>
</evidence>
<keyword evidence="8" id="KW-0723">Serine/threonine-protein kinase</keyword>
<dbReference type="PANTHER" id="PTHR43289">
    <property type="entry name" value="MITOGEN-ACTIVATED PROTEIN KINASE KINASE KINASE 20-RELATED"/>
    <property type="match status" value="1"/>
</dbReference>
<comment type="caution">
    <text evidence="8">The sequence shown here is derived from an EMBL/GenBank/DDBJ whole genome shotgun (WGS) entry which is preliminary data.</text>
</comment>
<evidence type="ECO:0000313" key="9">
    <source>
        <dbReference type="Proteomes" id="UP000669179"/>
    </source>
</evidence>
<feature type="region of interest" description="Disordered" evidence="5">
    <location>
        <begin position="278"/>
        <end position="333"/>
    </location>
</feature>
<evidence type="ECO:0000256" key="3">
    <source>
        <dbReference type="ARBA" id="ARBA00022777"/>
    </source>
</evidence>
<evidence type="ECO:0000256" key="5">
    <source>
        <dbReference type="SAM" id="MobiDB-lite"/>
    </source>
</evidence>
<keyword evidence="4" id="KW-0067">ATP-binding</keyword>
<feature type="region of interest" description="Disordered" evidence="5">
    <location>
        <begin position="1"/>
        <end position="54"/>
    </location>
</feature>
<dbReference type="EMBL" id="JAGEOJ010000010">
    <property type="protein sequence ID" value="MBO2450510.1"/>
    <property type="molecule type" value="Genomic_DNA"/>
</dbReference>
<dbReference type="Proteomes" id="UP000669179">
    <property type="component" value="Unassembled WGS sequence"/>
</dbReference>
<accession>A0A939PDB3</accession>
<dbReference type="CDD" id="cd14014">
    <property type="entry name" value="STKc_PknB_like"/>
    <property type="match status" value="1"/>
</dbReference>
<feature type="compositionally biased region" description="Polar residues" evidence="5">
    <location>
        <begin position="320"/>
        <end position="333"/>
    </location>
</feature>
<protein>
    <submittedName>
        <fullName evidence="8">Serine/threonine protein kinase</fullName>
    </submittedName>
</protein>
<dbReference type="SUPFAM" id="SSF56112">
    <property type="entry name" value="Protein kinase-like (PK-like)"/>
    <property type="match status" value="1"/>
</dbReference>
<dbReference type="PROSITE" id="PS00108">
    <property type="entry name" value="PROTEIN_KINASE_ST"/>
    <property type="match status" value="1"/>
</dbReference>
<dbReference type="AlphaFoldDB" id="A0A939PDB3"/>
<sequence length="521" mass="52965">MAVQPLESDDPPEIGRYRVTGRLGEGGQGVVYLGEGRPAEGQPGDGRPGDGRPGERVAIKVLKTTDAAARARFVREMDAARQVAPFCTAAILDSSADGPRPYVVSEFIDGPSLQQRVLDRGPLSGGDLQRLAVNTASALAAIHGAGIVHRDLKPANVLLGPDGPRVVDFGIARAIDAETHTQLVGTPAYFAPEWLEGHTPTPASDVFAWAGTMVYAATGRPPFGPTVSVPAIMHRIANGQPDLTGVPSALYGLLTECLNKNPGQRPTARDLMVRLVDPSDRSSQPVQQAAGQAAAYLPPPPPAGPPSAAGMHTVPPAGAHQQTGPVDTPASSSKGRNAAIIVAAAVAVAALAIGGWFLVPDDDKDTGGGSATMSSGPPTSAANSAAPSTSSETSSPPASTGQTSGGQAVPASMAGTWKGTITQTGGIILGDSSSTDVTVKLTAGQSEGTADYGKWGCNDTFKVTSVSGAKVDFQETPKDSHGTTGYCIGGTTSLTLQAGKLLYVSPGDMGSESKGTLEKVG</sequence>
<organism evidence="8 9">
    <name type="scientific">Actinomadura barringtoniae</name>
    <dbReference type="NCBI Taxonomy" id="1427535"/>
    <lineage>
        <taxon>Bacteria</taxon>
        <taxon>Bacillati</taxon>
        <taxon>Actinomycetota</taxon>
        <taxon>Actinomycetes</taxon>
        <taxon>Streptosporangiales</taxon>
        <taxon>Thermomonosporaceae</taxon>
        <taxon>Actinomadura</taxon>
    </lineage>
</organism>
<keyword evidence="1" id="KW-0808">Transferase</keyword>
<keyword evidence="6" id="KW-1133">Transmembrane helix</keyword>
<dbReference type="PROSITE" id="PS50011">
    <property type="entry name" value="PROTEIN_KINASE_DOM"/>
    <property type="match status" value="1"/>
</dbReference>
<reference evidence="8" key="1">
    <citation type="submission" date="2021-03" db="EMBL/GenBank/DDBJ databases">
        <authorList>
            <person name="Kanchanasin P."/>
            <person name="Saeng-In P."/>
            <person name="Phongsopitanun W."/>
            <person name="Yuki M."/>
            <person name="Kudo T."/>
            <person name="Ohkuma M."/>
            <person name="Tanasupawat S."/>
        </authorList>
    </citation>
    <scope>NUCLEOTIDE SEQUENCE</scope>
    <source>
        <strain evidence="8">GKU 128</strain>
    </source>
</reference>
<dbReference type="InterPro" id="IPR008271">
    <property type="entry name" value="Ser/Thr_kinase_AS"/>
</dbReference>
<dbReference type="RefSeq" id="WP_208258370.1">
    <property type="nucleotide sequence ID" value="NZ_JAGEOJ010000010.1"/>
</dbReference>
<dbReference type="GO" id="GO:0005524">
    <property type="term" value="F:ATP binding"/>
    <property type="evidence" value="ECO:0007669"/>
    <property type="project" value="UniProtKB-KW"/>
</dbReference>
<evidence type="ECO:0000256" key="4">
    <source>
        <dbReference type="ARBA" id="ARBA00022840"/>
    </source>
</evidence>
<evidence type="ECO:0000256" key="1">
    <source>
        <dbReference type="ARBA" id="ARBA00022679"/>
    </source>
</evidence>
<keyword evidence="6" id="KW-0472">Membrane</keyword>
<proteinExistence type="predicted"/>
<dbReference type="Gene3D" id="3.30.200.20">
    <property type="entry name" value="Phosphorylase Kinase, domain 1"/>
    <property type="match status" value="1"/>
</dbReference>
<feature type="transmembrane region" description="Helical" evidence="6">
    <location>
        <begin position="338"/>
        <end position="359"/>
    </location>
</feature>
<evidence type="ECO:0000259" key="7">
    <source>
        <dbReference type="PROSITE" id="PS50011"/>
    </source>
</evidence>
<dbReference type="SMART" id="SM00220">
    <property type="entry name" value="S_TKc"/>
    <property type="match status" value="1"/>
</dbReference>
<keyword evidence="6" id="KW-0812">Transmembrane</keyword>
<name>A0A939PDB3_9ACTN</name>
<dbReference type="PANTHER" id="PTHR43289:SF34">
    <property type="entry name" value="SERINE_THREONINE-PROTEIN KINASE YBDM-RELATED"/>
    <property type="match status" value="1"/>
</dbReference>
<evidence type="ECO:0000313" key="8">
    <source>
        <dbReference type="EMBL" id="MBO2450510.1"/>
    </source>
</evidence>
<keyword evidence="3 8" id="KW-0418">Kinase</keyword>
<dbReference type="InterPro" id="IPR011009">
    <property type="entry name" value="Kinase-like_dom_sf"/>
</dbReference>
<feature type="domain" description="Protein kinase" evidence="7">
    <location>
        <begin position="17"/>
        <end position="280"/>
    </location>
</feature>
<keyword evidence="2" id="KW-0547">Nucleotide-binding</keyword>
<feature type="region of interest" description="Disordered" evidence="5">
    <location>
        <begin position="366"/>
        <end position="412"/>
    </location>
</feature>
<evidence type="ECO:0000256" key="2">
    <source>
        <dbReference type="ARBA" id="ARBA00022741"/>
    </source>
</evidence>
<dbReference type="Gene3D" id="1.10.510.10">
    <property type="entry name" value="Transferase(Phosphotransferase) domain 1"/>
    <property type="match status" value="1"/>
</dbReference>
<feature type="compositionally biased region" description="Low complexity" evidence="5">
    <location>
        <begin position="282"/>
        <end position="296"/>
    </location>
</feature>
<dbReference type="GO" id="GO:0004674">
    <property type="term" value="F:protein serine/threonine kinase activity"/>
    <property type="evidence" value="ECO:0007669"/>
    <property type="project" value="UniProtKB-KW"/>
</dbReference>